<dbReference type="CDD" id="cd03784">
    <property type="entry name" value="GT1_Gtf-like"/>
    <property type="match status" value="1"/>
</dbReference>
<reference evidence="6 7" key="1">
    <citation type="submission" date="2024-08" db="EMBL/GenBank/DDBJ databases">
        <title>Insights into the chromosomal genome structure of Flemingia macrophylla.</title>
        <authorList>
            <person name="Ding Y."/>
            <person name="Zhao Y."/>
            <person name="Bi W."/>
            <person name="Wu M."/>
            <person name="Zhao G."/>
            <person name="Gong Y."/>
            <person name="Li W."/>
            <person name="Zhang P."/>
        </authorList>
    </citation>
    <scope>NUCLEOTIDE SEQUENCE [LARGE SCALE GENOMIC DNA]</scope>
    <source>
        <strain evidence="6">DYQJB</strain>
        <tissue evidence="6">Leaf</tissue>
    </source>
</reference>
<dbReference type="FunFam" id="3.40.50.2000:FF:000051">
    <property type="entry name" value="Glycosyltransferase"/>
    <property type="match status" value="1"/>
</dbReference>
<dbReference type="SUPFAM" id="SSF53756">
    <property type="entry name" value="UDP-Glycosyltransferase/glycogen phosphorylase"/>
    <property type="match status" value="1"/>
</dbReference>
<accession>A0ABD1MMW7</accession>
<evidence type="ECO:0000256" key="5">
    <source>
        <dbReference type="RuleBase" id="RU362057"/>
    </source>
</evidence>
<keyword evidence="2 4" id="KW-0328">Glycosyltransferase</keyword>
<evidence type="ECO:0000313" key="7">
    <source>
        <dbReference type="Proteomes" id="UP001603857"/>
    </source>
</evidence>
<comment type="caution">
    <text evidence="6">The sequence shown here is derived from an EMBL/GenBank/DDBJ whole genome shotgun (WGS) entry which is preliminary data.</text>
</comment>
<dbReference type="InterPro" id="IPR002213">
    <property type="entry name" value="UDP_glucos_trans"/>
</dbReference>
<dbReference type="FunFam" id="3.40.50.2000:FF:000054">
    <property type="entry name" value="Glycosyltransferase"/>
    <property type="match status" value="1"/>
</dbReference>
<name>A0ABD1MMW7_9FABA</name>
<evidence type="ECO:0000313" key="6">
    <source>
        <dbReference type="EMBL" id="KAL2336872.1"/>
    </source>
</evidence>
<dbReference type="AlphaFoldDB" id="A0ABD1MMW7"/>
<evidence type="ECO:0000256" key="1">
    <source>
        <dbReference type="ARBA" id="ARBA00009995"/>
    </source>
</evidence>
<sequence length="466" mass="51503">MAKRSHIAVISIPAFSHQASIVEFCKRLVEHHDHLHVTCIFPTIDAPLPATLTLLQSLPPNIHCTFLPPISKQDLPQHAPSPVQIQLAVSQSMPSLRHALSSLLSTTSLDALISDPFANESLEVAKVFNLLSYIYFPTSSMTLSLFLHLPTLHQQVPCAYRDHKEAIQLPGCVPIQGRDLPEHFHNRSSLAYDLLLRRCERLSLAQGFLVNSFSELEQGSERALQEYTNRVYLVGPVIQTGSSSDPKESECVRWLEKQRPNSVLYLSFGSGGTLSQQQLSELAFGLELSGHNFLWVLRVPNDTPDAAYVVGSNDDPLRFLPDGFLERTQARGLVVTSWAPQAQILGHASTGGFLTHCGWNSALESIVFGVPMVTWPLFAEQRLNAVLLTEGVRVGLRPKFNENGLAEREDIAQVVQDVMVGEEGNEIRSRIEKLKVAAADALKEDGSSTRALYQFGTQMANFLGQP</sequence>
<evidence type="ECO:0000256" key="4">
    <source>
        <dbReference type="RuleBase" id="RU003718"/>
    </source>
</evidence>
<dbReference type="Gene3D" id="3.40.50.2000">
    <property type="entry name" value="Glycogen Phosphorylase B"/>
    <property type="match status" value="2"/>
</dbReference>
<dbReference type="GO" id="GO:0016757">
    <property type="term" value="F:glycosyltransferase activity"/>
    <property type="evidence" value="ECO:0007669"/>
    <property type="project" value="UniProtKB-KW"/>
</dbReference>
<dbReference type="PANTHER" id="PTHR48045">
    <property type="entry name" value="UDP-GLYCOSYLTRANSFERASE 72B1"/>
    <property type="match status" value="1"/>
</dbReference>
<dbReference type="EC" id="2.4.1.-" evidence="5"/>
<dbReference type="Proteomes" id="UP001603857">
    <property type="component" value="Unassembled WGS sequence"/>
</dbReference>
<keyword evidence="7" id="KW-1185">Reference proteome</keyword>
<evidence type="ECO:0000256" key="3">
    <source>
        <dbReference type="ARBA" id="ARBA00022679"/>
    </source>
</evidence>
<protein>
    <recommendedName>
        <fullName evidence="5">Glycosyltransferase</fullName>
        <ecNumber evidence="5">2.4.1.-</ecNumber>
    </recommendedName>
</protein>
<keyword evidence="3 4" id="KW-0808">Transferase</keyword>
<evidence type="ECO:0000256" key="2">
    <source>
        <dbReference type="ARBA" id="ARBA00022676"/>
    </source>
</evidence>
<dbReference type="PROSITE" id="PS00375">
    <property type="entry name" value="UDPGT"/>
    <property type="match status" value="1"/>
</dbReference>
<dbReference type="PANTHER" id="PTHR48045:SF6">
    <property type="entry name" value="UDP-GLUCOSYLTRANSFERASE FAMILY PROTEIN"/>
    <property type="match status" value="1"/>
</dbReference>
<dbReference type="Pfam" id="PF00201">
    <property type="entry name" value="UDPGT"/>
    <property type="match status" value="1"/>
</dbReference>
<dbReference type="EMBL" id="JBGMDY010000004">
    <property type="protein sequence ID" value="KAL2336872.1"/>
    <property type="molecule type" value="Genomic_DNA"/>
</dbReference>
<organism evidence="6 7">
    <name type="scientific">Flemingia macrophylla</name>
    <dbReference type="NCBI Taxonomy" id="520843"/>
    <lineage>
        <taxon>Eukaryota</taxon>
        <taxon>Viridiplantae</taxon>
        <taxon>Streptophyta</taxon>
        <taxon>Embryophyta</taxon>
        <taxon>Tracheophyta</taxon>
        <taxon>Spermatophyta</taxon>
        <taxon>Magnoliopsida</taxon>
        <taxon>eudicotyledons</taxon>
        <taxon>Gunneridae</taxon>
        <taxon>Pentapetalae</taxon>
        <taxon>rosids</taxon>
        <taxon>fabids</taxon>
        <taxon>Fabales</taxon>
        <taxon>Fabaceae</taxon>
        <taxon>Papilionoideae</taxon>
        <taxon>50 kb inversion clade</taxon>
        <taxon>NPAAA clade</taxon>
        <taxon>indigoferoid/millettioid clade</taxon>
        <taxon>Phaseoleae</taxon>
        <taxon>Flemingia</taxon>
    </lineage>
</organism>
<proteinExistence type="inferred from homology"/>
<gene>
    <name evidence="6" type="ORF">Fmac_011318</name>
</gene>
<comment type="similarity">
    <text evidence="1 4">Belongs to the UDP-glycosyltransferase family.</text>
</comment>
<dbReference type="InterPro" id="IPR035595">
    <property type="entry name" value="UDP_glycos_trans_CS"/>
</dbReference>